<dbReference type="InterPro" id="IPR009822">
    <property type="entry name" value="YaeQ"/>
</dbReference>
<comment type="caution">
    <text evidence="1">The sequence shown here is derived from an EMBL/GenBank/DDBJ whole genome shotgun (WGS) entry which is preliminary data.</text>
</comment>
<dbReference type="InterPro" id="IPR011335">
    <property type="entry name" value="Restrct_endonuc-II-like"/>
</dbReference>
<dbReference type="PIRSF" id="PIRSF011484">
    <property type="entry name" value="YaeQ"/>
    <property type="match status" value="1"/>
</dbReference>
<evidence type="ECO:0008006" key="3">
    <source>
        <dbReference type="Google" id="ProtNLM"/>
    </source>
</evidence>
<proteinExistence type="predicted"/>
<dbReference type="SMART" id="SM01322">
    <property type="entry name" value="YaeQ"/>
    <property type="match status" value="1"/>
</dbReference>
<evidence type="ECO:0000313" key="1">
    <source>
        <dbReference type="EMBL" id="GGO77129.1"/>
    </source>
</evidence>
<protein>
    <recommendedName>
        <fullName evidence="3">YaeQ protein</fullName>
    </recommendedName>
</protein>
<accession>A0A917Z872</accession>
<dbReference type="Proteomes" id="UP000599578">
    <property type="component" value="Unassembled WGS sequence"/>
</dbReference>
<dbReference type="Gene3D" id="3.10.640.10">
    <property type="entry name" value="Restriction endonuclease-like alpha-beta roll domain"/>
    <property type="match status" value="1"/>
</dbReference>
<sequence length="198" mass="22387">MGARRLTCTTPIVRTGEITVALKPTIYKIRIALSDLNRDYYDNLALTVAQHPSENLQRMMARILSYSLNASAELAFTKGLSSTEEPDIWARTLDDKIALWIEVGEPAPERIKKATRLAGNVKVYSFNSKSDVWWEQGRSKFAQLDAEFYRFRPEQIEALSQLVERTMDFSITLSGTSAYVSAPSGTVEVEWECLQGER</sequence>
<dbReference type="AlphaFoldDB" id="A0A917Z872"/>
<keyword evidence="2" id="KW-1185">Reference proteome</keyword>
<dbReference type="PANTHER" id="PTHR38784:SF1">
    <property type="entry name" value="SUCROSE PHOSPHORYLASE"/>
    <property type="match status" value="1"/>
</dbReference>
<dbReference type="Pfam" id="PF07152">
    <property type="entry name" value="YaeQ"/>
    <property type="match status" value="1"/>
</dbReference>
<name>A0A917Z872_9GAMM</name>
<reference evidence="1 2" key="1">
    <citation type="journal article" date="2014" name="Int. J. Syst. Evol. Microbiol.">
        <title>Complete genome sequence of Corynebacterium casei LMG S-19264T (=DSM 44701T), isolated from a smear-ripened cheese.</title>
        <authorList>
            <consortium name="US DOE Joint Genome Institute (JGI-PGF)"/>
            <person name="Walter F."/>
            <person name="Albersmeier A."/>
            <person name="Kalinowski J."/>
            <person name="Ruckert C."/>
        </authorList>
    </citation>
    <scope>NUCLEOTIDE SEQUENCE [LARGE SCALE GENOMIC DNA]</scope>
    <source>
        <strain evidence="1 2">CGMCC 1.7286</strain>
    </source>
</reference>
<gene>
    <name evidence="1" type="primary">yaeQ</name>
    <name evidence="1" type="ORF">GCM10011348_06000</name>
</gene>
<dbReference type="PANTHER" id="PTHR38784">
    <property type="entry name" value="SUCROSE PHOSPHORYLASE"/>
    <property type="match status" value="1"/>
</dbReference>
<organism evidence="1 2">
    <name type="scientific">Marinobacterium nitratireducens</name>
    <dbReference type="NCBI Taxonomy" id="518897"/>
    <lineage>
        <taxon>Bacteria</taxon>
        <taxon>Pseudomonadati</taxon>
        <taxon>Pseudomonadota</taxon>
        <taxon>Gammaproteobacteria</taxon>
        <taxon>Oceanospirillales</taxon>
        <taxon>Oceanospirillaceae</taxon>
        <taxon>Marinobacterium</taxon>
    </lineage>
</organism>
<dbReference type="InterPro" id="IPR038590">
    <property type="entry name" value="YaeQ_sf"/>
</dbReference>
<evidence type="ECO:0000313" key="2">
    <source>
        <dbReference type="Proteomes" id="UP000599578"/>
    </source>
</evidence>
<dbReference type="EMBL" id="BMLT01000001">
    <property type="protein sequence ID" value="GGO77129.1"/>
    <property type="molecule type" value="Genomic_DNA"/>
</dbReference>
<dbReference type="SUPFAM" id="SSF52980">
    <property type="entry name" value="Restriction endonuclease-like"/>
    <property type="match status" value="1"/>
</dbReference>